<evidence type="ECO:0000313" key="4">
    <source>
        <dbReference type="Proteomes" id="UP000250079"/>
    </source>
</evidence>
<evidence type="ECO:0000313" key="3">
    <source>
        <dbReference type="EMBL" id="ASJ71625.1"/>
    </source>
</evidence>
<dbReference type="Pfam" id="PF13439">
    <property type="entry name" value="Glyco_transf_4"/>
    <property type="match status" value="1"/>
</dbReference>
<dbReference type="SUPFAM" id="SSF53756">
    <property type="entry name" value="UDP-Glycosyltransferase/glycogen phosphorylase"/>
    <property type="match status" value="1"/>
</dbReference>
<name>A0A2Z2NM61_9GAMM</name>
<accession>A0A2Z2NM61</accession>
<dbReference type="EMBL" id="CP018632">
    <property type="protein sequence ID" value="ASJ71625.1"/>
    <property type="molecule type" value="Genomic_DNA"/>
</dbReference>
<dbReference type="PANTHER" id="PTHR45947:SF13">
    <property type="entry name" value="TRANSFERASE"/>
    <property type="match status" value="1"/>
</dbReference>
<dbReference type="EC" id="2.4.1.250" evidence="3"/>
<dbReference type="GO" id="GO:0102710">
    <property type="term" value="F:D-inositol-3-phosphate glycosyltransferase activity"/>
    <property type="evidence" value="ECO:0007669"/>
    <property type="project" value="UniProtKB-EC"/>
</dbReference>
<sequence length="454" mass="52124">MLEPEPNTEATVGAPVNSSQIYKKKKILIVSHGHPDLNAGGGEIASYNLHNSLNEKSEYISVFFARHRFGHLRHGGTPFAGNNRKSEILFYSTMPDWFRFSQPDKAAVWRDFRQALEIIKPDVVHFHHYIHLGLEMLREVKNFNPDIPIILTLHEYHAICNNLGQMIKPITNELCHESSSRDCSQCFPKHTAQDFMLREQFIKSHFNLVDTFIAPSAFLKQRYVQWGIQEDRIRVIENLLDDTHTTATKTDSNENIHHRMRFAFFGQINWFKGLDILLEAINMLPIDVLDRIQLDINGSGLENQPKPLRQKIQKYMDVHKNCVRLRGPYRSSELSSLMGQSDWMIVPSRWWENSPMVILEAKKHGVPILCSDIGGMAEKVEHGKTGRHFMAGRAGALAEQILWAVDNPEQHAVYAKSISESYQPDESYDAHIRLYGSLLDNNRENNIDISFQAA</sequence>
<dbReference type="Pfam" id="PF00534">
    <property type="entry name" value="Glycos_transf_1"/>
    <property type="match status" value="1"/>
</dbReference>
<proteinExistence type="predicted"/>
<dbReference type="PANTHER" id="PTHR45947">
    <property type="entry name" value="SULFOQUINOVOSYL TRANSFERASE SQD2"/>
    <property type="match status" value="1"/>
</dbReference>
<dbReference type="CDD" id="cd03823">
    <property type="entry name" value="GT4_ExpE7-like"/>
    <property type="match status" value="1"/>
</dbReference>
<dbReference type="Proteomes" id="UP000250079">
    <property type="component" value="Chromosome"/>
</dbReference>
<keyword evidence="3" id="KW-0328">Glycosyltransferase</keyword>
<dbReference type="Gene3D" id="3.40.50.2000">
    <property type="entry name" value="Glycogen Phosphorylase B"/>
    <property type="match status" value="2"/>
</dbReference>
<feature type="domain" description="Glycosyl transferase family 1" evidence="1">
    <location>
        <begin position="260"/>
        <end position="415"/>
    </location>
</feature>
<evidence type="ECO:0000259" key="2">
    <source>
        <dbReference type="Pfam" id="PF13439"/>
    </source>
</evidence>
<reference evidence="3 4" key="1">
    <citation type="submission" date="2016-12" db="EMBL/GenBank/DDBJ databases">
        <authorList>
            <person name="Song W.-J."/>
            <person name="Kurnit D.M."/>
        </authorList>
    </citation>
    <scope>NUCLEOTIDE SEQUENCE [LARGE SCALE GENOMIC DNA]</scope>
    <source>
        <strain evidence="3 4">IMCC3135</strain>
    </source>
</reference>
<dbReference type="KEGG" id="gai:IMCC3135_07600"/>
<protein>
    <submittedName>
        <fullName evidence="3">D-inositol 3-phosphate glycosyltransferase</fullName>
        <ecNumber evidence="3">2.4.1.250</ecNumber>
    </submittedName>
</protein>
<gene>
    <name evidence="3" type="primary">mshA_1</name>
    <name evidence="3" type="ORF">IMCC3135_07600</name>
</gene>
<feature type="domain" description="Glycosyltransferase subfamily 4-like N-terminal" evidence="2">
    <location>
        <begin position="40"/>
        <end position="242"/>
    </location>
</feature>
<keyword evidence="3" id="KW-0808">Transferase</keyword>
<keyword evidence="4" id="KW-1185">Reference proteome</keyword>
<dbReference type="InterPro" id="IPR028098">
    <property type="entry name" value="Glyco_trans_4-like_N"/>
</dbReference>
<dbReference type="InterPro" id="IPR050194">
    <property type="entry name" value="Glycosyltransferase_grp1"/>
</dbReference>
<dbReference type="InterPro" id="IPR001296">
    <property type="entry name" value="Glyco_trans_1"/>
</dbReference>
<organism evidence="3 4">
    <name type="scientific">Granulosicoccus antarcticus IMCC3135</name>
    <dbReference type="NCBI Taxonomy" id="1192854"/>
    <lineage>
        <taxon>Bacteria</taxon>
        <taxon>Pseudomonadati</taxon>
        <taxon>Pseudomonadota</taxon>
        <taxon>Gammaproteobacteria</taxon>
        <taxon>Chromatiales</taxon>
        <taxon>Granulosicoccaceae</taxon>
        <taxon>Granulosicoccus</taxon>
    </lineage>
</organism>
<evidence type="ECO:0000259" key="1">
    <source>
        <dbReference type="Pfam" id="PF00534"/>
    </source>
</evidence>
<dbReference type="AlphaFoldDB" id="A0A2Z2NM61"/>